<evidence type="ECO:0000256" key="8">
    <source>
        <dbReference type="ARBA" id="ARBA00022741"/>
    </source>
</evidence>
<evidence type="ECO:0000256" key="9">
    <source>
        <dbReference type="ARBA" id="ARBA00022824"/>
    </source>
</evidence>
<evidence type="ECO:0000256" key="16">
    <source>
        <dbReference type="SAM" id="Coils"/>
    </source>
</evidence>
<keyword evidence="10" id="KW-0333">Golgi apparatus</keyword>
<feature type="compositionally biased region" description="Polar residues" evidence="17">
    <location>
        <begin position="329"/>
        <end position="360"/>
    </location>
</feature>
<evidence type="ECO:0000256" key="3">
    <source>
        <dbReference type="ARBA" id="ARBA00004514"/>
    </source>
</evidence>
<dbReference type="InterPro" id="IPR045058">
    <property type="entry name" value="GIMA/IAN/Toc"/>
</dbReference>
<dbReference type="OrthoDB" id="8954335at2759"/>
<dbReference type="InterPro" id="IPR006703">
    <property type="entry name" value="G_AIG1"/>
</dbReference>
<dbReference type="FunFam" id="3.40.50.300:FF:000536">
    <property type="entry name" value="GTPase IMAP family member 8"/>
    <property type="match status" value="1"/>
</dbReference>
<evidence type="ECO:0000259" key="18">
    <source>
        <dbReference type="PROSITE" id="PS51720"/>
    </source>
</evidence>
<dbReference type="Proteomes" id="UP000829720">
    <property type="component" value="Unassembled WGS sequence"/>
</dbReference>
<accession>A0A8T3DZZ5</accession>
<comment type="subcellular location">
    <subcellularLocation>
        <location evidence="3">Cytoplasm</location>
        <location evidence="3">Cytosol</location>
    </subcellularLocation>
    <subcellularLocation>
        <location evidence="2">Endoplasmic reticulum</location>
    </subcellularLocation>
    <subcellularLocation>
        <location evidence="4">Golgi apparatus</location>
    </subcellularLocation>
    <subcellularLocation>
        <location evidence="1">Mitochondrion</location>
    </subcellularLocation>
</comment>
<feature type="compositionally biased region" description="Polar residues" evidence="17">
    <location>
        <begin position="469"/>
        <end position="479"/>
    </location>
</feature>
<evidence type="ECO:0000256" key="1">
    <source>
        <dbReference type="ARBA" id="ARBA00004173"/>
    </source>
</evidence>
<dbReference type="GO" id="GO:0005525">
    <property type="term" value="F:GTP binding"/>
    <property type="evidence" value="ECO:0007669"/>
    <property type="project" value="UniProtKB-KW"/>
</dbReference>
<comment type="similarity">
    <text evidence="5">Belongs to the TRAFAC class TrmE-Era-EngA-EngB-Septin-like GTPase superfamily. AIG1/Toc34/Toc159-like paraseptin GTPase family. IAN subfamily.</text>
</comment>
<sequence length="527" mass="58496">MAAGRPQPHCGEAPELRIVLLGAVGCGKGSVGNTILGREQFATEKAISQCEKGEGEVLGRKVTVVDTPGMEPDFSAAIKESVKREIAHSVSVCSPGPHAFILVFNLKTIASLKTEAIEEQLKNLSERVWKHTIVLFTRGEKLGKKTIEKFLIEKHHLSLLKCVWKCGDRYHIFNDKDKGNSTKVADLLMKIDSMVAENNGQCFSDNTEKHLEGMTEQLNELQKQLEEYERGKEKLHQRIEKLETEKEQLRDEYEGKLKEVTAEKDKVLQVLKQNLEERPVIQMPQRQGAADARYPSRKARSLEDMPNMTEEGPVNTEAERKIQRESPKSSDVSTQSSYQARSRITAVSSRETAPGSSETSVKTHDKKEEHPGPSEERSMEPLDPHETKGKKSRFGTLKSLFTHSEKEESKTDASKSSKKDKKACKEDTGQNFPTAAPARSPEQDSRTGLADKSRVQSEATMTPLDRCQSETNLRSSTWPSLNSLTSSVASSAKSFLSRSTASVASTVSMASKKSLRGSTLSLPAYFK</sequence>
<evidence type="ECO:0000256" key="12">
    <source>
        <dbReference type="ARBA" id="ARBA00023134"/>
    </source>
</evidence>
<dbReference type="GO" id="GO:0005783">
    <property type="term" value="C:endoplasmic reticulum"/>
    <property type="evidence" value="ECO:0007669"/>
    <property type="project" value="UniProtKB-SubCell"/>
</dbReference>
<dbReference type="GO" id="GO:0005794">
    <property type="term" value="C:Golgi apparatus"/>
    <property type="evidence" value="ECO:0007669"/>
    <property type="project" value="UniProtKB-SubCell"/>
</dbReference>
<dbReference type="SUPFAM" id="SSF52540">
    <property type="entry name" value="P-loop containing nucleoside triphosphate hydrolases"/>
    <property type="match status" value="1"/>
</dbReference>
<dbReference type="GO" id="GO:0005739">
    <property type="term" value="C:mitochondrion"/>
    <property type="evidence" value="ECO:0007669"/>
    <property type="project" value="UniProtKB-SubCell"/>
</dbReference>
<evidence type="ECO:0000256" key="5">
    <source>
        <dbReference type="ARBA" id="ARBA00008535"/>
    </source>
</evidence>
<keyword evidence="7" id="KW-0677">Repeat</keyword>
<evidence type="ECO:0000256" key="11">
    <source>
        <dbReference type="ARBA" id="ARBA00023128"/>
    </source>
</evidence>
<comment type="function">
    <text evidence="13">Exerts an anti-apoptotic effect in the immune system and is involved in responses to infections.</text>
</comment>
<dbReference type="Gene3D" id="3.40.50.300">
    <property type="entry name" value="P-loop containing nucleotide triphosphate hydrolases"/>
    <property type="match status" value="1"/>
</dbReference>
<organism evidence="19 20">
    <name type="scientific">Albula goreensis</name>
    <dbReference type="NCBI Taxonomy" id="1534307"/>
    <lineage>
        <taxon>Eukaryota</taxon>
        <taxon>Metazoa</taxon>
        <taxon>Chordata</taxon>
        <taxon>Craniata</taxon>
        <taxon>Vertebrata</taxon>
        <taxon>Euteleostomi</taxon>
        <taxon>Actinopterygii</taxon>
        <taxon>Neopterygii</taxon>
        <taxon>Teleostei</taxon>
        <taxon>Albuliformes</taxon>
        <taxon>Albulidae</taxon>
        <taxon>Albula</taxon>
    </lineage>
</organism>
<dbReference type="AlphaFoldDB" id="A0A8T3DZZ5"/>
<feature type="compositionally biased region" description="Basic and acidic residues" evidence="17">
    <location>
        <begin position="317"/>
        <end position="328"/>
    </location>
</feature>
<dbReference type="EMBL" id="JAERUA010000003">
    <property type="protein sequence ID" value="KAI1901334.1"/>
    <property type="molecule type" value="Genomic_DNA"/>
</dbReference>
<proteinExistence type="inferred from homology"/>
<evidence type="ECO:0000256" key="7">
    <source>
        <dbReference type="ARBA" id="ARBA00022737"/>
    </source>
</evidence>
<evidence type="ECO:0000313" key="20">
    <source>
        <dbReference type="Proteomes" id="UP000829720"/>
    </source>
</evidence>
<dbReference type="InterPro" id="IPR027417">
    <property type="entry name" value="P-loop_NTPase"/>
</dbReference>
<gene>
    <name evidence="19" type="ORF">AGOR_G00033240</name>
</gene>
<evidence type="ECO:0000256" key="10">
    <source>
        <dbReference type="ARBA" id="ARBA00023034"/>
    </source>
</evidence>
<evidence type="ECO:0000256" key="17">
    <source>
        <dbReference type="SAM" id="MobiDB-lite"/>
    </source>
</evidence>
<keyword evidence="20" id="KW-1185">Reference proteome</keyword>
<evidence type="ECO:0000256" key="15">
    <source>
        <dbReference type="ARBA" id="ARBA00077278"/>
    </source>
</evidence>
<keyword evidence="12" id="KW-0342">GTP-binding</keyword>
<dbReference type="Pfam" id="PF04548">
    <property type="entry name" value="AIG1"/>
    <property type="match status" value="1"/>
</dbReference>
<evidence type="ECO:0000256" key="4">
    <source>
        <dbReference type="ARBA" id="ARBA00004555"/>
    </source>
</evidence>
<evidence type="ECO:0000256" key="14">
    <source>
        <dbReference type="ARBA" id="ARBA00073539"/>
    </source>
</evidence>
<comment type="caution">
    <text evidence="19">The sequence shown here is derived from an EMBL/GenBank/DDBJ whole genome shotgun (WGS) entry which is preliminary data.</text>
</comment>
<keyword evidence="6" id="KW-0963">Cytoplasm</keyword>
<keyword evidence="8" id="KW-0547">Nucleotide-binding</keyword>
<protein>
    <recommendedName>
        <fullName evidence="14">GTPase IMAP family member 8</fullName>
    </recommendedName>
    <alternativeName>
        <fullName evidence="15">Immune-associated nucleotide-binding protein 9</fullName>
    </alternativeName>
</protein>
<feature type="region of interest" description="Disordered" evidence="17">
    <location>
        <begin position="279"/>
        <end position="483"/>
    </location>
</feature>
<feature type="coiled-coil region" evidence="16">
    <location>
        <begin position="204"/>
        <end position="270"/>
    </location>
</feature>
<dbReference type="PANTHER" id="PTHR10903:SF170">
    <property type="entry name" value="GTPASE IMAP FAMILY MEMBER 7"/>
    <property type="match status" value="1"/>
</dbReference>
<evidence type="ECO:0000256" key="6">
    <source>
        <dbReference type="ARBA" id="ARBA00022490"/>
    </source>
</evidence>
<feature type="region of interest" description="Disordered" evidence="17">
    <location>
        <begin position="506"/>
        <end position="527"/>
    </location>
</feature>
<feature type="compositionally biased region" description="Basic and acidic residues" evidence="17">
    <location>
        <begin position="441"/>
        <end position="455"/>
    </location>
</feature>
<name>A0A8T3DZZ5_9TELE</name>
<evidence type="ECO:0000313" key="19">
    <source>
        <dbReference type="EMBL" id="KAI1901334.1"/>
    </source>
</evidence>
<dbReference type="PROSITE" id="PS51720">
    <property type="entry name" value="G_AIG1"/>
    <property type="match status" value="1"/>
</dbReference>
<keyword evidence="11" id="KW-0496">Mitochondrion</keyword>
<feature type="domain" description="AIG1-type G" evidence="18">
    <location>
        <begin position="13"/>
        <end position="212"/>
    </location>
</feature>
<keyword evidence="9" id="KW-0256">Endoplasmic reticulum</keyword>
<keyword evidence="16" id="KW-0175">Coiled coil</keyword>
<evidence type="ECO:0000256" key="2">
    <source>
        <dbReference type="ARBA" id="ARBA00004240"/>
    </source>
</evidence>
<dbReference type="PANTHER" id="PTHR10903">
    <property type="entry name" value="GTPASE, IMAP FAMILY MEMBER-RELATED"/>
    <property type="match status" value="1"/>
</dbReference>
<feature type="compositionally biased region" description="Basic and acidic residues" evidence="17">
    <location>
        <begin position="361"/>
        <end position="389"/>
    </location>
</feature>
<reference evidence="19" key="1">
    <citation type="submission" date="2021-01" db="EMBL/GenBank/DDBJ databases">
        <authorList>
            <person name="Zahm M."/>
            <person name="Roques C."/>
            <person name="Cabau C."/>
            <person name="Klopp C."/>
            <person name="Donnadieu C."/>
            <person name="Jouanno E."/>
            <person name="Lampietro C."/>
            <person name="Louis A."/>
            <person name="Herpin A."/>
            <person name="Echchiki A."/>
            <person name="Berthelot C."/>
            <person name="Parey E."/>
            <person name="Roest-Crollius H."/>
            <person name="Braasch I."/>
            <person name="Postlethwait J."/>
            <person name="Bobe J."/>
            <person name="Montfort J."/>
            <person name="Bouchez O."/>
            <person name="Begum T."/>
            <person name="Mejri S."/>
            <person name="Adams A."/>
            <person name="Chen W.-J."/>
            <person name="Guiguen Y."/>
        </authorList>
    </citation>
    <scope>NUCLEOTIDE SEQUENCE</scope>
    <source>
        <tissue evidence="19">Blood</tissue>
    </source>
</reference>
<dbReference type="GO" id="GO:0005829">
    <property type="term" value="C:cytosol"/>
    <property type="evidence" value="ECO:0007669"/>
    <property type="project" value="UniProtKB-SubCell"/>
</dbReference>
<evidence type="ECO:0000256" key="13">
    <source>
        <dbReference type="ARBA" id="ARBA00056809"/>
    </source>
</evidence>
<feature type="compositionally biased region" description="Basic and acidic residues" evidence="17">
    <location>
        <begin position="403"/>
        <end position="428"/>
    </location>
</feature>